<dbReference type="InterPro" id="IPR049874">
    <property type="entry name" value="ROK_cs"/>
</dbReference>
<protein>
    <submittedName>
        <fullName evidence="1">ROK family protein</fullName>
    </submittedName>
</protein>
<accession>A0A5C7SCH3</accession>
<evidence type="ECO:0000313" key="2">
    <source>
        <dbReference type="Proteomes" id="UP000321192"/>
    </source>
</evidence>
<dbReference type="PANTHER" id="PTHR18964:SF174">
    <property type="entry name" value="D-ALLOSE KINASE-RELATED"/>
    <property type="match status" value="1"/>
</dbReference>
<dbReference type="RefSeq" id="WP_276661084.1">
    <property type="nucleotide sequence ID" value="NZ_SSFD01000304.1"/>
</dbReference>
<dbReference type="PANTHER" id="PTHR18964">
    <property type="entry name" value="ROK (REPRESSOR, ORF, KINASE) FAMILY"/>
    <property type="match status" value="1"/>
</dbReference>
<dbReference type="Proteomes" id="UP000321192">
    <property type="component" value="Unassembled WGS sequence"/>
</dbReference>
<proteinExistence type="predicted"/>
<dbReference type="InterPro" id="IPR000600">
    <property type="entry name" value="ROK"/>
</dbReference>
<evidence type="ECO:0000313" key="1">
    <source>
        <dbReference type="EMBL" id="TXH80636.1"/>
    </source>
</evidence>
<dbReference type="PROSITE" id="PS01125">
    <property type="entry name" value="ROK"/>
    <property type="match status" value="1"/>
</dbReference>
<name>A0A5C7SCH3_THASP</name>
<dbReference type="SUPFAM" id="SSF53067">
    <property type="entry name" value="Actin-like ATPase domain"/>
    <property type="match status" value="1"/>
</dbReference>
<dbReference type="CDD" id="cd24066">
    <property type="entry name" value="ASKHA_NBD_ROK_EcFRK-like"/>
    <property type="match status" value="1"/>
</dbReference>
<sequence length="301" mass="31390">MGTRIGIDLGGTKIELVVLDADGRERWRRRVPTPQGDYGGTLRAIAALVEEAERLTGAGARIGVGTPGSPSPRDGRIRNANSTCLNGQPLQQDLEALLRRPLRLANDANCLAMSEAADGAGAGARTVFAAILGTGVGGGIVVDGKLLVGANAVAGEWGHNPLPLPAPDDLPLPACYCGRAGCIETYLSGPGLAADHLRHGGEPLDAAAIARQATEGQRASQASLERYELRLARALAGVINLLDPEVIVLGGGLSQIARLYEHVPRRWAAHVFSDTVSTRLLPARHGDASGVRGAAWLWPSN</sequence>
<dbReference type="Gene3D" id="3.30.420.40">
    <property type="match status" value="2"/>
</dbReference>
<reference evidence="1 2" key="1">
    <citation type="submission" date="2018-09" db="EMBL/GenBank/DDBJ databases">
        <title>Metagenome Assembled Genomes from an Advanced Water Purification Facility.</title>
        <authorList>
            <person name="Stamps B.W."/>
            <person name="Spear J.R."/>
        </authorList>
    </citation>
    <scope>NUCLEOTIDE SEQUENCE [LARGE SCALE GENOMIC DNA]</scope>
    <source>
        <strain evidence="1">Bin_27_1</strain>
    </source>
</reference>
<gene>
    <name evidence="1" type="ORF">E6Q80_18335</name>
</gene>
<dbReference type="InterPro" id="IPR043129">
    <property type="entry name" value="ATPase_NBD"/>
</dbReference>
<dbReference type="AlphaFoldDB" id="A0A5C7SCH3"/>
<dbReference type="EMBL" id="SSFD01000304">
    <property type="protein sequence ID" value="TXH80636.1"/>
    <property type="molecule type" value="Genomic_DNA"/>
</dbReference>
<dbReference type="Pfam" id="PF00480">
    <property type="entry name" value="ROK"/>
    <property type="match status" value="1"/>
</dbReference>
<dbReference type="GO" id="GO:0004396">
    <property type="term" value="F:hexokinase activity"/>
    <property type="evidence" value="ECO:0007669"/>
    <property type="project" value="TreeGrafter"/>
</dbReference>
<comment type="caution">
    <text evidence="1">The sequence shown here is derived from an EMBL/GenBank/DDBJ whole genome shotgun (WGS) entry which is preliminary data.</text>
</comment>
<organism evidence="1 2">
    <name type="scientific">Thauera aminoaromatica</name>
    <dbReference type="NCBI Taxonomy" id="164330"/>
    <lineage>
        <taxon>Bacteria</taxon>
        <taxon>Pseudomonadati</taxon>
        <taxon>Pseudomonadota</taxon>
        <taxon>Betaproteobacteria</taxon>
        <taxon>Rhodocyclales</taxon>
        <taxon>Zoogloeaceae</taxon>
        <taxon>Thauera</taxon>
    </lineage>
</organism>